<dbReference type="InterPro" id="IPR000595">
    <property type="entry name" value="cNMP-bd_dom"/>
</dbReference>
<dbReference type="EMBL" id="FRBT01000001">
    <property type="protein sequence ID" value="SHL40828.1"/>
    <property type="molecule type" value="Genomic_DNA"/>
</dbReference>
<name>A0A1M7ADQ6_9FLAO</name>
<keyword evidence="2" id="KW-0418">Kinase</keyword>
<dbReference type="AlphaFoldDB" id="A0A1M7ADQ6"/>
<dbReference type="SMART" id="SM00100">
    <property type="entry name" value="cNMP"/>
    <property type="match status" value="1"/>
</dbReference>
<gene>
    <name evidence="2" type="ORF">SAMN05444484_1011393</name>
</gene>
<dbReference type="InterPro" id="IPR014710">
    <property type="entry name" value="RmlC-like_jellyroll"/>
</dbReference>
<dbReference type="Proteomes" id="UP000184028">
    <property type="component" value="Unassembled WGS sequence"/>
</dbReference>
<dbReference type="CDD" id="cd00038">
    <property type="entry name" value="CAP_ED"/>
    <property type="match status" value="1"/>
</dbReference>
<dbReference type="SUPFAM" id="SSF51206">
    <property type="entry name" value="cAMP-binding domain-like"/>
    <property type="match status" value="1"/>
</dbReference>
<proteinExistence type="predicted"/>
<sequence length="200" mass="24004">MQVLYNQNNMFNQFRNKFPLSDEKWNEYISCFNRIEVPAKTILLEEGEISKKLFIIEKGCIRVWFNNNGKDLTTQFFFENQSVASIESFMKRNPSQVVVETIEASVIWWIHKHELDKILEEIKEIPELRDRLINMLFQRTFDYMKYFVSFIKDSPTQRYLNLIQERPQIVQRVPQHYIASYLGVSTVHLSRIKSKLVQEK</sequence>
<evidence type="ECO:0000259" key="1">
    <source>
        <dbReference type="PROSITE" id="PS50042"/>
    </source>
</evidence>
<keyword evidence="3" id="KW-1185">Reference proteome</keyword>
<dbReference type="Pfam" id="PF00027">
    <property type="entry name" value="cNMP_binding"/>
    <property type="match status" value="1"/>
</dbReference>
<dbReference type="PROSITE" id="PS50042">
    <property type="entry name" value="CNMP_BINDING_3"/>
    <property type="match status" value="1"/>
</dbReference>
<accession>A0A1M7ADQ6</accession>
<dbReference type="GO" id="GO:0016301">
    <property type="term" value="F:kinase activity"/>
    <property type="evidence" value="ECO:0007669"/>
    <property type="project" value="UniProtKB-KW"/>
</dbReference>
<dbReference type="InterPro" id="IPR018490">
    <property type="entry name" value="cNMP-bd_dom_sf"/>
</dbReference>
<keyword evidence="2" id="KW-0808">Transferase</keyword>
<evidence type="ECO:0000313" key="2">
    <source>
        <dbReference type="EMBL" id="SHL40828.1"/>
    </source>
</evidence>
<reference evidence="3" key="1">
    <citation type="submission" date="2016-11" db="EMBL/GenBank/DDBJ databases">
        <authorList>
            <person name="Varghese N."/>
            <person name="Submissions S."/>
        </authorList>
    </citation>
    <scope>NUCLEOTIDE SEQUENCE [LARGE SCALE GENOMIC DNA]</scope>
    <source>
        <strain evidence="3">DSM 24724</strain>
    </source>
</reference>
<protein>
    <submittedName>
        <fullName evidence="2">cAMP-binding domain of CRP or a regulatory subunit of cAMP-dependent protein kinases</fullName>
    </submittedName>
</protein>
<evidence type="ECO:0000313" key="3">
    <source>
        <dbReference type="Proteomes" id="UP000184028"/>
    </source>
</evidence>
<feature type="domain" description="Cyclic nucleotide-binding" evidence="1">
    <location>
        <begin position="20"/>
        <end position="119"/>
    </location>
</feature>
<organism evidence="2 3">
    <name type="scientific">Flavobacterium chilense</name>
    <dbReference type="NCBI Taxonomy" id="946677"/>
    <lineage>
        <taxon>Bacteria</taxon>
        <taxon>Pseudomonadati</taxon>
        <taxon>Bacteroidota</taxon>
        <taxon>Flavobacteriia</taxon>
        <taxon>Flavobacteriales</taxon>
        <taxon>Flavobacteriaceae</taxon>
        <taxon>Flavobacterium</taxon>
    </lineage>
</organism>
<dbReference type="STRING" id="946677.SAMN05444484_1011393"/>
<dbReference type="Gene3D" id="2.60.120.10">
    <property type="entry name" value="Jelly Rolls"/>
    <property type="match status" value="1"/>
</dbReference>